<feature type="region of interest" description="Disordered" evidence="1">
    <location>
        <begin position="1"/>
        <end position="59"/>
    </location>
</feature>
<protein>
    <submittedName>
        <fullName evidence="2">Uncharacterized protein</fullName>
    </submittedName>
</protein>
<feature type="compositionally biased region" description="Polar residues" evidence="1">
    <location>
        <begin position="15"/>
        <end position="31"/>
    </location>
</feature>
<organism evidence="2 3">
    <name type="scientific">Quercus suber</name>
    <name type="common">Cork oak</name>
    <dbReference type="NCBI Taxonomy" id="58331"/>
    <lineage>
        <taxon>Eukaryota</taxon>
        <taxon>Viridiplantae</taxon>
        <taxon>Streptophyta</taxon>
        <taxon>Embryophyta</taxon>
        <taxon>Tracheophyta</taxon>
        <taxon>Spermatophyta</taxon>
        <taxon>Magnoliopsida</taxon>
        <taxon>eudicotyledons</taxon>
        <taxon>Gunneridae</taxon>
        <taxon>Pentapetalae</taxon>
        <taxon>rosids</taxon>
        <taxon>fabids</taxon>
        <taxon>Fagales</taxon>
        <taxon>Fagaceae</taxon>
        <taxon>Quercus</taxon>
    </lineage>
</organism>
<evidence type="ECO:0000313" key="2">
    <source>
        <dbReference type="EMBL" id="KAK7820990.1"/>
    </source>
</evidence>
<reference evidence="2 3" key="1">
    <citation type="journal article" date="2018" name="Sci. Data">
        <title>The draft genome sequence of cork oak.</title>
        <authorList>
            <person name="Ramos A.M."/>
            <person name="Usie A."/>
            <person name="Barbosa P."/>
            <person name="Barros P.M."/>
            <person name="Capote T."/>
            <person name="Chaves I."/>
            <person name="Simoes F."/>
            <person name="Abreu I."/>
            <person name="Carrasquinho I."/>
            <person name="Faro C."/>
            <person name="Guimaraes J.B."/>
            <person name="Mendonca D."/>
            <person name="Nobrega F."/>
            <person name="Rodrigues L."/>
            <person name="Saibo N.J.M."/>
            <person name="Varela M.C."/>
            <person name="Egas C."/>
            <person name="Matos J."/>
            <person name="Miguel C.M."/>
            <person name="Oliveira M.M."/>
            <person name="Ricardo C.P."/>
            <person name="Goncalves S."/>
        </authorList>
    </citation>
    <scope>NUCLEOTIDE SEQUENCE [LARGE SCALE GENOMIC DNA]</scope>
    <source>
        <strain evidence="3">cv. HL8</strain>
    </source>
</reference>
<evidence type="ECO:0000256" key="1">
    <source>
        <dbReference type="SAM" id="MobiDB-lite"/>
    </source>
</evidence>
<sequence length="59" mass="6437">MHTSTHPIPAPTLVENPTSTQDRGNEQTKSTIAHKAEKEKEHPVGCLQAMGLNDMEAEV</sequence>
<accession>A0AAW0J2Z0</accession>
<gene>
    <name evidence="2" type="ORF">CFP56_038231</name>
</gene>
<evidence type="ECO:0000313" key="3">
    <source>
        <dbReference type="Proteomes" id="UP000237347"/>
    </source>
</evidence>
<feature type="compositionally biased region" description="Basic and acidic residues" evidence="1">
    <location>
        <begin position="34"/>
        <end position="43"/>
    </location>
</feature>
<dbReference type="Proteomes" id="UP000237347">
    <property type="component" value="Unassembled WGS sequence"/>
</dbReference>
<keyword evidence="3" id="KW-1185">Reference proteome</keyword>
<comment type="caution">
    <text evidence="2">The sequence shown here is derived from an EMBL/GenBank/DDBJ whole genome shotgun (WGS) entry which is preliminary data.</text>
</comment>
<name>A0AAW0J2Z0_QUESU</name>
<dbReference type="AlphaFoldDB" id="A0AAW0J2Z0"/>
<dbReference type="EMBL" id="PKMF04000718">
    <property type="protein sequence ID" value="KAK7820990.1"/>
    <property type="molecule type" value="Genomic_DNA"/>
</dbReference>
<proteinExistence type="predicted"/>